<name>A0AAD7G7I7_MYCRO</name>
<organism evidence="1 2">
    <name type="scientific">Mycena rosella</name>
    <name type="common">Pink bonnet</name>
    <name type="synonym">Agaricus rosellus</name>
    <dbReference type="NCBI Taxonomy" id="1033263"/>
    <lineage>
        <taxon>Eukaryota</taxon>
        <taxon>Fungi</taxon>
        <taxon>Dikarya</taxon>
        <taxon>Basidiomycota</taxon>
        <taxon>Agaricomycotina</taxon>
        <taxon>Agaricomycetes</taxon>
        <taxon>Agaricomycetidae</taxon>
        <taxon>Agaricales</taxon>
        <taxon>Marasmiineae</taxon>
        <taxon>Mycenaceae</taxon>
        <taxon>Mycena</taxon>
    </lineage>
</organism>
<dbReference type="Gene3D" id="3.80.10.10">
    <property type="entry name" value="Ribonuclease Inhibitor"/>
    <property type="match status" value="1"/>
</dbReference>
<dbReference type="EMBL" id="JARKIE010000233">
    <property type="protein sequence ID" value="KAJ7663489.1"/>
    <property type="molecule type" value="Genomic_DNA"/>
</dbReference>
<dbReference type="SUPFAM" id="SSF52047">
    <property type="entry name" value="RNI-like"/>
    <property type="match status" value="1"/>
</dbReference>
<dbReference type="AlphaFoldDB" id="A0AAD7G7I7"/>
<evidence type="ECO:0000313" key="2">
    <source>
        <dbReference type="Proteomes" id="UP001221757"/>
    </source>
</evidence>
<keyword evidence="2" id="KW-1185">Reference proteome</keyword>
<sequence length="402" mass="45035">MPPQAKGRKSQLKLGRLPSRSAVQLPQELIDAVIDEFDISLADKNNRDLFRETLRSCALAARSFVRPSQAKLFSEVNLCAYSSSSPDDRAKLFSKLLSFANHIRPYVRTLTLSYAERSNSIDRILSSLPKLKALFLHPWGTHGRRPAFPVQLRASFLAVLSTDSLRRLDLRDHTFDGPHELQQILSNGAGLKELALHNVGFANRSPQPCGLHSDPPRVVLESLEVFQISTEDMEALLNAFTVVDVTRLRSISCDRLYKPLLQANSHSVQELTLIIHLMTRMISFYEETLQQVLPATSSLRSLVLRSFHVPTLLTTIRRLGNLTGMAALEQVSVTAPADNWTTWRTIDVELAKISPKVQIHIGLIDYPQGDEVACRRALSKLDAKGILSISSASRGLEFERYY</sequence>
<dbReference type="InterPro" id="IPR032675">
    <property type="entry name" value="LRR_dom_sf"/>
</dbReference>
<reference evidence="1" key="1">
    <citation type="submission" date="2023-03" db="EMBL/GenBank/DDBJ databases">
        <title>Massive genome expansion in bonnet fungi (Mycena s.s.) driven by repeated elements and novel gene families across ecological guilds.</title>
        <authorList>
            <consortium name="Lawrence Berkeley National Laboratory"/>
            <person name="Harder C.B."/>
            <person name="Miyauchi S."/>
            <person name="Viragh M."/>
            <person name="Kuo A."/>
            <person name="Thoen E."/>
            <person name="Andreopoulos B."/>
            <person name="Lu D."/>
            <person name="Skrede I."/>
            <person name="Drula E."/>
            <person name="Henrissat B."/>
            <person name="Morin E."/>
            <person name="Kohler A."/>
            <person name="Barry K."/>
            <person name="LaButti K."/>
            <person name="Morin E."/>
            <person name="Salamov A."/>
            <person name="Lipzen A."/>
            <person name="Mereny Z."/>
            <person name="Hegedus B."/>
            <person name="Baldrian P."/>
            <person name="Stursova M."/>
            <person name="Weitz H."/>
            <person name="Taylor A."/>
            <person name="Grigoriev I.V."/>
            <person name="Nagy L.G."/>
            <person name="Martin F."/>
            <person name="Kauserud H."/>
        </authorList>
    </citation>
    <scope>NUCLEOTIDE SEQUENCE</scope>
    <source>
        <strain evidence="1">CBHHK067</strain>
    </source>
</reference>
<accession>A0AAD7G7I7</accession>
<comment type="caution">
    <text evidence="1">The sequence shown here is derived from an EMBL/GenBank/DDBJ whole genome shotgun (WGS) entry which is preliminary data.</text>
</comment>
<protein>
    <recommendedName>
        <fullName evidence="3">F-box domain-containing protein</fullName>
    </recommendedName>
</protein>
<evidence type="ECO:0000313" key="1">
    <source>
        <dbReference type="EMBL" id="KAJ7663489.1"/>
    </source>
</evidence>
<dbReference type="Proteomes" id="UP001221757">
    <property type="component" value="Unassembled WGS sequence"/>
</dbReference>
<evidence type="ECO:0008006" key="3">
    <source>
        <dbReference type="Google" id="ProtNLM"/>
    </source>
</evidence>
<gene>
    <name evidence="1" type="ORF">B0H17DRAFT_1336891</name>
</gene>
<proteinExistence type="predicted"/>